<accession>A0A4R2RK03</accession>
<evidence type="ECO:0000259" key="8">
    <source>
        <dbReference type="PROSITE" id="PS50928"/>
    </source>
</evidence>
<evidence type="ECO:0000256" key="7">
    <source>
        <dbReference type="RuleBase" id="RU363032"/>
    </source>
</evidence>
<dbReference type="SUPFAM" id="SSF161098">
    <property type="entry name" value="MetI-like"/>
    <property type="match status" value="1"/>
</dbReference>
<evidence type="ECO:0000313" key="10">
    <source>
        <dbReference type="Proteomes" id="UP000294813"/>
    </source>
</evidence>
<feature type="transmembrane region" description="Helical" evidence="7">
    <location>
        <begin position="66"/>
        <end position="87"/>
    </location>
</feature>
<dbReference type="RefSeq" id="WP_131919174.1">
    <property type="nucleotide sequence ID" value="NZ_JAOQNU010000011.1"/>
</dbReference>
<dbReference type="CDD" id="cd06261">
    <property type="entry name" value="TM_PBP2"/>
    <property type="match status" value="1"/>
</dbReference>
<evidence type="ECO:0000256" key="5">
    <source>
        <dbReference type="ARBA" id="ARBA00022989"/>
    </source>
</evidence>
<dbReference type="GO" id="GO:0042918">
    <property type="term" value="P:alkanesulfonate transmembrane transport"/>
    <property type="evidence" value="ECO:0007669"/>
    <property type="project" value="UniProtKB-ARBA"/>
</dbReference>
<organism evidence="9 10">
    <name type="scientific">Heliophilum fasciatum</name>
    <dbReference type="NCBI Taxonomy" id="35700"/>
    <lineage>
        <taxon>Bacteria</taxon>
        <taxon>Bacillati</taxon>
        <taxon>Bacillota</taxon>
        <taxon>Clostridia</taxon>
        <taxon>Eubacteriales</taxon>
        <taxon>Heliobacteriaceae</taxon>
        <taxon>Heliophilum</taxon>
    </lineage>
</organism>
<keyword evidence="5 7" id="KW-1133">Transmembrane helix</keyword>
<name>A0A4R2RK03_9FIRM</name>
<dbReference type="Gene3D" id="1.10.3720.10">
    <property type="entry name" value="MetI-like"/>
    <property type="match status" value="1"/>
</dbReference>
<feature type="transmembrane region" description="Helical" evidence="7">
    <location>
        <begin position="219"/>
        <end position="238"/>
    </location>
</feature>
<dbReference type="PROSITE" id="PS50928">
    <property type="entry name" value="ABC_TM1"/>
    <property type="match status" value="1"/>
</dbReference>
<proteinExistence type="inferred from homology"/>
<keyword evidence="2 7" id="KW-0813">Transport</keyword>
<keyword evidence="3" id="KW-1003">Cell membrane</keyword>
<comment type="subcellular location">
    <subcellularLocation>
        <location evidence="1 7">Cell membrane</location>
        <topology evidence="1 7">Multi-pass membrane protein</topology>
    </subcellularLocation>
</comment>
<evidence type="ECO:0000256" key="3">
    <source>
        <dbReference type="ARBA" id="ARBA00022475"/>
    </source>
</evidence>
<dbReference type="EMBL" id="SLXT01000011">
    <property type="protein sequence ID" value="TCP64180.1"/>
    <property type="molecule type" value="Genomic_DNA"/>
</dbReference>
<dbReference type="Pfam" id="PF00528">
    <property type="entry name" value="BPD_transp_1"/>
    <property type="match status" value="1"/>
</dbReference>
<reference evidence="9 10" key="1">
    <citation type="submission" date="2019-03" db="EMBL/GenBank/DDBJ databases">
        <title>Genomic Encyclopedia of Type Strains, Phase IV (KMG-IV): sequencing the most valuable type-strain genomes for metagenomic binning, comparative biology and taxonomic classification.</title>
        <authorList>
            <person name="Goeker M."/>
        </authorList>
    </citation>
    <scope>NUCLEOTIDE SEQUENCE [LARGE SCALE GENOMIC DNA]</scope>
    <source>
        <strain evidence="9 10">DSM 11170</strain>
    </source>
</reference>
<dbReference type="GO" id="GO:0005886">
    <property type="term" value="C:plasma membrane"/>
    <property type="evidence" value="ECO:0007669"/>
    <property type="project" value="UniProtKB-SubCell"/>
</dbReference>
<evidence type="ECO:0000256" key="4">
    <source>
        <dbReference type="ARBA" id="ARBA00022692"/>
    </source>
</evidence>
<feature type="transmembrane region" description="Helical" evidence="7">
    <location>
        <begin position="12"/>
        <end position="30"/>
    </location>
</feature>
<keyword evidence="10" id="KW-1185">Reference proteome</keyword>
<comment type="similarity">
    <text evidence="7">Belongs to the binding-protein-dependent transport system permease family.</text>
</comment>
<evidence type="ECO:0000256" key="1">
    <source>
        <dbReference type="ARBA" id="ARBA00004651"/>
    </source>
</evidence>
<protein>
    <submittedName>
        <fullName evidence="9">NitT/TauT family transport system permease protein</fullName>
    </submittedName>
</protein>
<keyword evidence="4 7" id="KW-0812">Transmembrane</keyword>
<feature type="transmembrane region" description="Helical" evidence="7">
    <location>
        <begin position="180"/>
        <end position="199"/>
    </location>
</feature>
<evidence type="ECO:0000256" key="6">
    <source>
        <dbReference type="ARBA" id="ARBA00023136"/>
    </source>
</evidence>
<dbReference type="PANTHER" id="PTHR30151">
    <property type="entry name" value="ALKANE SULFONATE ABC TRANSPORTER-RELATED, MEMBRANE SUBUNIT"/>
    <property type="match status" value="1"/>
</dbReference>
<dbReference type="OrthoDB" id="9796361at2"/>
<keyword evidence="6 7" id="KW-0472">Membrane</keyword>
<evidence type="ECO:0000313" key="9">
    <source>
        <dbReference type="EMBL" id="TCP64180.1"/>
    </source>
</evidence>
<dbReference type="Proteomes" id="UP000294813">
    <property type="component" value="Unassembled WGS sequence"/>
</dbReference>
<feature type="domain" description="ABC transmembrane type-1" evidence="8">
    <location>
        <begin position="58"/>
        <end position="238"/>
    </location>
</feature>
<gene>
    <name evidence="9" type="ORF">EDD73_11132</name>
</gene>
<dbReference type="InterPro" id="IPR035906">
    <property type="entry name" value="MetI-like_sf"/>
</dbReference>
<evidence type="ECO:0000256" key="2">
    <source>
        <dbReference type="ARBA" id="ARBA00022448"/>
    </source>
</evidence>
<dbReference type="InterPro" id="IPR000515">
    <property type="entry name" value="MetI-like"/>
</dbReference>
<feature type="transmembrane region" description="Helical" evidence="7">
    <location>
        <begin position="124"/>
        <end position="143"/>
    </location>
</feature>
<dbReference type="AlphaFoldDB" id="A0A4R2RK03"/>
<comment type="caution">
    <text evidence="9">The sequence shown here is derived from an EMBL/GenBank/DDBJ whole genome shotgun (WGS) entry which is preliminary data.</text>
</comment>
<feature type="transmembrane region" description="Helical" evidence="7">
    <location>
        <begin position="99"/>
        <end position="118"/>
    </location>
</feature>
<dbReference type="PANTHER" id="PTHR30151:SF0">
    <property type="entry name" value="ABC TRANSPORTER PERMEASE PROTEIN MJ0413-RELATED"/>
    <property type="match status" value="1"/>
</dbReference>
<sequence length="257" mass="28609">MWTINLRAQLDGWLAFLLVLLLWTGVAGFYTPEQLPSPLDVLKAFPELWEADMLGKHILVSMGRFLTAYGLAVVIGIPLGLWMGWVTRARQALDPIIQFLRPISPIAWFPLAVLWFGIGNAPAVFIIFLAAFFPVVVTTVSAVRQVNPLYLKVAYDFGAGPLMVFRQVVLPAAFPQMMNGLHIAVGTAWIHLVAGEMLGAQSGLGYFIVDSRNFLRTDWIIAGMIMVGAIGLIINRLMRTAERWIYRQWGQEAGSHE</sequence>
<dbReference type="FunFam" id="1.10.3720.10:FF:000003">
    <property type="entry name" value="Aliphatic sulfonate ABC transporter permease"/>
    <property type="match status" value="1"/>
</dbReference>